<dbReference type="Proteomes" id="UP000185478">
    <property type="component" value="Chromosome"/>
</dbReference>
<evidence type="ECO:0000256" key="1">
    <source>
        <dbReference type="SAM" id="MobiDB-lite"/>
    </source>
</evidence>
<feature type="domain" description="Integrase catalytic" evidence="2">
    <location>
        <begin position="135"/>
        <end position="304"/>
    </location>
</feature>
<organism evidence="3 4">
    <name type="scientific">Corynebacterium aquilae DSM 44791</name>
    <dbReference type="NCBI Taxonomy" id="1431546"/>
    <lineage>
        <taxon>Bacteria</taxon>
        <taxon>Bacillati</taxon>
        <taxon>Actinomycetota</taxon>
        <taxon>Actinomycetes</taxon>
        <taxon>Mycobacteriales</taxon>
        <taxon>Corynebacteriaceae</taxon>
        <taxon>Corynebacterium</taxon>
    </lineage>
</organism>
<proteinExistence type="predicted"/>
<dbReference type="InterPro" id="IPR047656">
    <property type="entry name" value="IS481-like_transpos"/>
</dbReference>
<dbReference type="NCBIfam" id="NF033577">
    <property type="entry name" value="transpos_IS481"/>
    <property type="match status" value="1"/>
</dbReference>
<evidence type="ECO:0000313" key="3">
    <source>
        <dbReference type="EMBL" id="APT83841.1"/>
    </source>
</evidence>
<dbReference type="PANTHER" id="PTHR35004:SF7">
    <property type="entry name" value="INTEGRASE PROTEIN"/>
    <property type="match status" value="1"/>
</dbReference>
<dbReference type="RefSeq" id="WP_075724336.1">
    <property type="nucleotide sequence ID" value="NZ_CP009245.1"/>
</dbReference>
<dbReference type="KEGG" id="caqu:CAQU_00655"/>
<dbReference type="InterPro" id="IPR009057">
    <property type="entry name" value="Homeodomain-like_sf"/>
</dbReference>
<dbReference type="Gene3D" id="3.30.420.10">
    <property type="entry name" value="Ribonuclease H-like superfamily/Ribonuclease H"/>
    <property type="match status" value="1"/>
</dbReference>
<dbReference type="Pfam" id="PF13565">
    <property type="entry name" value="HTH_32"/>
    <property type="match status" value="1"/>
</dbReference>
<reference evidence="3 4" key="1">
    <citation type="submission" date="2014-08" db="EMBL/GenBank/DDBJ databases">
        <title>Complete genome sequence of Corynebacterium aquilae S-613T(T) (=DSM 44791(T)), isolated from the choana of a healthy golden eagle.</title>
        <authorList>
            <person name="Ruckert C."/>
            <person name="Albersmeier A."/>
            <person name="Winkler A."/>
            <person name="Kalinowski J."/>
        </authorList>
    </citation>
    <scope>NUCLEOTIDE SEQUENCE [LARGE SCALE GENOMIC DNA]</scope>
    <source>
        <strain evidence="3 4">S-613</strain>
    </source>
</reference>
<dbReference type="Pfam" id="PF13683">
    <property type="entry name" value="rve_3"/>
    <property type="match status" value="1"/>
</dbReference>
<protein>
    <submittedName>
        <fullName evidence="3">Integrase</fullName>
    </submittedName>
</protein>
<gene>
    <name evidence="3" type="ORF">CAQU_00655</name>
</gene>
<accession>A0A1L7CDC6</accession>
<name>A0A1L7CDC6_9CORY</name>
<dbReference type="InterPro" id="IPR036397">
    <property type="entry name" value="RNaseH_sf"/>
</dbReference>
<dbReference type="AlphaFoldDB" id="A0A1L7CDC6"/>
<dbReference type="EMBL" id="CP009245">
    <property type="protein sequence ID" value="APT83841.1"/>
    <property type="molecule type" value="Genomic_DNA"/>
</dbReference>
<sequence length="395" mass="44849">MVNNANTNRLIVEMVLEAHLTQQQVAEQFGVSTRWVRTLLKRYRTGGLEALEPASRAPKNRPHATPDHIEKAICDIREQLTTIGADAGATTIAAHLETQGLTPPALSTVHRILRRHGYVTDQPHKRPRSSWKRFEADLPNETWQLDFTSWQLASGKEVPILSILDDHSRYLLCCKACTRADAPTLISTFIEVGNTYGFPQSTLTDNGRVFTTRIYLAEAKNGFEQLLAEMGIKQKNGKPYHPQTQGKIERFHQTLKRFLKARKTANNLGELNQQLAEIREYYNNQRPHRAVHRKTPHQAYNAAPKAQPEGVPLGSDNRLRRDIVDPTGKITLRWRGKLRKLGIGRKHSGISVIAICTGPHIRVLNPRTAEQIARFELNESKTYHPNLDRLQGFRK</sequence>
<dbReference type="STRING" id="1431546.CAQU_00655"/>
<feature type="region of interest" description="Disordered" evidence="1">
    <location>
        <begin position="299"/>
        <end position="320"/>
    </location>
</feature>
<evidence type="ECO:0000313" key="4">
    <source>
        <dbReference type="Proteomes" id="UP000185478"/>
    </source>
</evidence>
<dbReference type="PROSITE" id="PS50994">
    <property type="entry name" value="INTEGRASE"/>
    <property type="match status" value="1"/>
</dbReference>
<dbReference type="InterPro" id="IPR012337">
    <property type="entry name" value="RNaseH-like_sf"/>
</dbReference>
<dbReference type="GO" id="GO:0015074">
    <property type="term" value="P:DNA integration"/>
    <property type="evidence" value="ECO:0007669"/>
    <property type="project" value="InterPro"/>
</dbReference>
<keyword evidence="4" id="KW-1185">Reference proteome</keyword>
<dbReference type="SUPFAM" id="SSF46689">
    <property type="entry name" value="Homeodomain-like"/>
    <property type="match status" value="1"/>
</dbReference>
<dbReference type="OrthoDB" id="568335at2"/>
<dbReference type="SUPFAM" id="SSF53098">
    <property type="entry name" value="Ribonuclease H-like"/>
    <property type="match status" value="1"/>
</dbReference>
<evidence type="ECO:0000259" key="2">
    <source>
        <dbReference type="PROSITE" id="PS50994"/>
    </source>
</evidence>
<dbReference type="InterPro" id="IPR001584">
    <property type="entry name" value="Integrase_cat-core"/>
</dbReference>
<dbReference type="GO" id="GO:0003676">
    <property type="term" value="F:nucleic acid binding"/>
    <property type="evidence" value="ECO:0007669"/>
    <property type="project" value="InterPro"/>
</dbReference>
<dbReference type="PANTHER" id="PTHR35004">
    <property type="entry name" value="TRANSPOSASE RV3428C-RELATED"/>
    <property type="match status" value="1"/>
</dbReference>